<evidence type="ECO:0000256" key="4">
    <source>
        <dbReference type="SAM" id="Phobius"/>
    </source>
</evidence>
<keyword evidence="3" id="KW-0175">Coiled coil</keyword>
<feature type="coiled-coil region" evidence="3">
    <location>
        <begin position="177"/>
        <end position="204"/>
    </location>
</feature>
<name>A0A2P7VK62_9BACL</name>
<evidence type="ECO:0000313" key="5">
    <source>
        <dbReference type="EMBL" id="PSJ99609.1"/>
    </source>
</evidence>
<keyword evidence="4" id="KW-1133">Transmembrane helix</keyword>
<feature type="transmembrane region" description="Helical" evidence="4">
    <location>
        <begin position="363"/>
        <end position="383"/>
    </location>
</feature>
<evidence type="ECO:0000313" key="6">
    <source>
        <dbReference type="Proteomes" id="UP000240419"/>
    </source>
</evidence>
<evidence type="ECO:0000256" key="1">
    <source>
        <dbReference type="ARBA" id="ARBA00005278"/>
    </source>
</evidence>
<keyword evidence="6" id="KW-1185">Reference proteome</keyword>
<dbReference type="PANTHER" id="PTHR22550:SF5">
    <property type="entry name" value="LEUCINE ZIPPER PROTEIN 4"/>
    <property type="match status" value="1"/>
</dbReference>
<dbReference type="InterPro" id="IPR004995">
    <property type="entry name" value="Spore_Ger"/>
</dbReference>
<sequence length="449" mass="50677">MIQLEEIDRQLRELSETQDFEIQHLTNGDLSIGLYFYSSLINSKLIQERISEPFSSCHSYSEMKNILDAELFCEQVLDEKEMIPKLLEGYSLITFNDTFFSFYAPKVINDKVDYAKNEASVQGPPFALTEDSYANLNLIRRRYASSNLMVKEKEVGKKPKAKLYVMYDKHVVKETVLQELLQKIDDIQDEFIQASGQLENLLSQKKFNFVPLMLVTERPDRIVFSLSQGKIVILVNGSPFALIAPAVFYDFMSAMDDRYQTYWIGIGLVILRYISLFLTICLPAIYIAVISHNPEIFQVQFALSIAGSRAPVPYSSFVEVLFMLFLIEVLIEASIRLPKYIGSTATTVGGLILGQAAQEAGLVSSVMIIITSTVAIANFVVPINEMSFAIRLVKYPLIVFATLFGILGLISGAFCFLVYLVNLRSYGEPFFRLQFGEHASTNSKKRISG</sequence>
<dbReference type="AlphaFoldDB" id="A0A2P7VK62"/>
<accession>A0A2P7VK62</accession>
<evidence type="ECO:0000256" key="2">
    <source>
        <dbReference type="ARBA" id="ARBA00023136"/>
    </source>
</evidence>
<gene>
    <name evidence="5" type="ORF">C7R93_02730</name>
</gene>
<proteinExistence type="inferred from homology"/>
<dbReference type="OrthoDB" id="1726708at2"/>
<feature type="transmembrane region" description="Helical" evidence="4">
    <location>
        <begin position="395"/>
        <end position="421"/>
    </location>
</feature>
<keyword evidence="2 4" id="KW-0472">Membrane</keyword>
<dbReference type="GO" id="GO:0009847">
    <property type="term" value="P:spore germination"/>
    <property type="evidence" value="ECO:0007669"/>
    <property type="project" value="InterPro"/>
</dbReference>
<comment type="caution">
    <text evidence="5">The sequence shown here is derived from an EMBL/GenBank/DDBJ whole genome shotgun (WGS) entry which is preliminary data.</text>
</comment>
<dbReference type="Pfam" id="PF03323">
    <property type="entry name" value="GerA"/>
    <property type="match status" value="1"/>
</dbReference>
<organism evidence="5 6">
    <name type="scientific">Brevibacillus fortis</name>
    <dbReference type="NCBI Taxonomy" id="2126352"/>
    <lineage>
        <taxon>Bacteria</taxon>
        <taxon>Bacillati</taxon>
        <taxon>Bacillota</taxon>
        <taxon>Bacilli</taxon>
        <taxon>Bacillales</taxon>
        <taxon>Paenibacillaceae</taxon>
        <taxon>Brevibacillus</taxon>
    </lineage>
</organism>
<protein>
    <submittedName>
        <fullName evidence="5">Spore germination protein</fullName>
    </submittedName>
</protein>
<evidence type="ECO:0000256" key="3">
    <source>
        <dbReference type="SAM" id="Coils"/>
    </source>
</evidence>
<dbReference type="GO" id="GO:0016020">
    <property type="term" value="C:membrane"/>
    <property type="evidence" value="ECO:0007669"/>
    <property type="project" value="InterPro"/>
</dbReference>
<dbReference type="RefSeq" id="WP_106837360.1">
    <property type="nucleotide sequence ID" value="NZ_JBCNIW010000016.1"/>
</dbReference>
<dbReference type="PIRSF" id="PIRSF005690">
    <property type="entry name" value="GerBA"/>
    <property type="match status" value="1"/>
</dbReference>
<dbReference type="EMBL" id="PXZM01000003">
    <property type="protein sequence ID" value="PSJ99609.1"/>
    <property type="molecule type" value="Genomic_DNA"/>
</dbReference>
<feature type="transmembrane region" description="Helical" evidence="4">
    <location>
        <begin position="263"/>
        <end position="291"/>
    </location>
</feature>
<feature type="transmembrane region" description="Helical" evidence="4">
    <location>
        <begin position="231"/>
        <end position="251"/>
    </location>
</feature>
<dbReference type="InterPro" id="IPR050768">
    <property type="entry name" value="UPF0353/GerABKA_families"/>
</dbReference>
<reference evidence="5 6" key="1">
    <citation type="submission" date="2018-03" db="EMBL/GenBank/DDBJ databases">
        <title>Brevisbacillus phylogenomics.</title>
        <authorList>
            <person name="Dunlap C."/>
        </authorList>
    </citation>
    <scope>NUCLEOTIDE SEQUENCE [LARGE SCALE GENOMIC DNA]</scope>
    <source>
        <strain evidence="5 6">NRRL NRS-1210</strain>
    </source>
</reference>
<keyword evidence="4" id="KW-0812">Transmembrane</keyword>
<dbReference type="PANTHER" id="PTHR22550">
    <property type="entry name" value="SPORE GERMINATION PROTEIN"/>
    <property type="match status" value="1"/>
</dbReference>
<dbReference type="Proteomes" id="UP000240419">
    <property type="component" value="Unassembled WGS sequence"/>
</dbReference>
<comment type="similarity">
    <text evidence="1">Belongs to the GerABKA family.</text>
</comment>